<feature type="domain" description="Ice-binding protein C-terminal" evidence="2">
    <location>
        <begin position="179"/>
        <end position="198"/>
    </location>
</feature>
<dbReference type="RefSeq" id="WP_332866065.1">
    <property type="nucleotide sequence ID" value="NZ_JBAFSM010000031.1"/>
</dbReference>
<dbReference type="InterPro" id="IPR013424">
    <property type="entry name" value="Ice-binding_C"/>
</dbReference>
<name>A0AAW9QWS2_9CHRO</name>
<evidence type="ECO:0000313" key="3">
    <source>
        <dbReference type="EMBL" id="MEG3438586.1"/>
    </source>
</evidence>
<dbReference type="Proteomes" id="UP001328733">
    <property type="component" value="Unassembled WGS sequence"/>
</dbReference>
<evidence type="ECO:0000313" key="4">
    <source>
        <dbReference type="Proteomes" id="UP001328733"/>
    </source>
</evidence>
<comment type="caution">
    <text evidence="3">The sequence shown here is derived from an EMBL/GenBank/DDBJ whole genome shotgun (WGS) entry which is preliminary data.</text>
</comment>
<evidence type="ECO:0000256" key="1">
    <source>
        <dbReference type="SAM" id="SignalP"/>
    </source>
</evidence>
<organism evidence="3 4">
    <name type="scientific">Pannus brasiliensis CCIBt3594</name>
    <dbReference type="NCBI Taxonomy" id="1427578"/>
    <lineage>
        <taxon>Bacteria</taxon>
        <taxon>Bacillati</taxon>
        <taxon>Cyanobacteriota</taxon>
        <taxon>Cyanophyceae</taxon>
        <taxon>Oscillatoriophycideae</taxon>
        <taxon>Chroococcales</taxon>
        <taxon>Microcystaceae</taxon>
        <taxon>Pannus</taxon>
    </lineage>
</organism>
<sequence length="204" mass="21231">MNKVLNRLTVTTLATTALYGAIAWSTNNPARGSTFNYSFQTNTGYTGTGSFSYPAGSPSVISENGSGPTNFLQSLSLSVFAPDNTLLGSANSVVNGVSSNNFLRFDFNSLTETLFVYDNSTAASGNDPYYFISNVVDTNGNPLPSGTIDANFNLFSFSSTTGTTFLGSTPSIQVIPVSSVPEPASALALLTLGALGAGSLLKKR</sequence>
<dbReference type="NCBIfam" id="TIGR02595">
    <property type="entry name" value="PEP_CTERM"/>
    <property type="match status" value="1"/>
</dbReference>
<gene>
    <name evidence="3" type="ORF">V0288_15750</name>
</gene>
<evidence type="ECO:0000259" key="2">
    <source>
        <dbReference type="Pfam" id="PF07589"/>
    </source>
</evidence>
<reference evidence="3 4" key="1">
    <citation type="submission" date="2024-01" db="EMBL/GenBank/DDBJ databases">
        <title>Genomic insights into the taxonomy and metabolism of the cyanobacterium Pannus brasiliensis CCIBt3594.</title>
        <authorList>
            <person name="Machado M."/>
            <person name="Botero N.B."/>
            <person name="Andreote A.P.D."/>
            <person name="Feitosa A.M.T."/>
            <person name="Popin R."/>
            <person name="Sivonen K."/>
            <person name="Fiore M.F."/>
        </authorList>
    </citation>
    <scope>NUCLEOTIDE SEQUENCE [LARGE SCALE GENOMIC DNA]</scope>
    <source>
        <strain evidence="3 4">CCIBt3594</strain>
    </source>
</reference>
<proteinExistence type="predicted"/>
<accession>A0AAW9QWS2</accession>
<keyword evidence="4" id="KW-1185">Reference proteome</keyword>
<dbReference type="Pfam" id="PF07589">
    <property type="entry name" value="PEP-CTERM"/>
    <property type="match status" value="1"/>
</dbReference>
<feature type="signal peptide" evidence="1">
    <location>
        <begin position="1"/>
        <end position="23"/>
    </location>
</feature>
<dbReference type="EMBL" id="JBAFSM010000031">
    <property type="protein sequence ID" value="MEG3438586.1"/>
    <property type="molecule type" value="Genomic_DNA"/>
</dbReference>
<protein>
    <submittedName>
        <fullName evidence="3">PEP-CTERM sorting domain-containing protein</fullName>
    </submittedName>
</protein>
<keyword evidence="1" id="KW-0732">Signal</keyword>
<feature type="chain" id="PRO_5043510945" evidence="1">
    <location>
        <begin position="24"/>
        <end position="204"/>
    </location>
</feature>
<dbReference type="AlphaFoldDB" id="A0AAW9QWS2"/>